<evidence type="ECO:0000256" key="1">
    <source>
        <dbReference type="SAM" id="MobiDB-lite"/>
    </source>
</evidence>
<dbReference type="EMBL" id="PP758912">
    <property type="protein sequence ID" value="XCH43938.1"/>
    <property type="molecule type" value="Genomic_DNA"/>
</dbReference>
<organism evidence="2">
    <name type="scientific">Gordonia phage Petito</name>
    <dbReference type="NCBI Taxonomy" id="3158876"/>
    <lineage>
        <taxon>Viruses</taxon>
        <taxon>Duplodnaviria</taxon>
        <taxon>Heunggongvirae</taxon>
        <taxon>Uroviricota</taxon>
        <taxon>Caudoviricetes</taxon>
    </lineage>
</organism>
<evidence type="ECO:0000313" key="2">
    <source>
        <dbReference type="EMBL" id="XCH43938.1"/>
    </source>
</evidence>
<accession>A0AAU8GPS5</accession>
<proteinExistence type="predicted"/>
<name>A0AAU8GPS5_9CAUD</name>
<protein>
    <submittedName>
        <fullName evidence="2">Uncharacterized protein</fullName>
    </submittedName>
</protein>
<sequence length="53" mass="6114">MGKHRKKDGEPRSPFFMGSVHNDESIARHSLNEESDVKIVENSYSVWREPVAE</sequence>
<feature type="region of interest" description="Disordered" evidence="1">
    <location>
        <begin position="1"/>
        <end position="20"/>
    </location>
</feature>
<reference evidence="2" key="1">
    <citation type="submission" date="2024-05" db="EMBL/GenBank/DDBJ databases">
        <authorList>
            <person name="Benson E.M."/>
            <person name="Blount M.E."/>
            <person name="Chauhan S."/>
            <person name="Ehrhart J.N."/>
            <person name="Foster A.Z."/>
            <person name="Ingber A.M."/>
            <person name="Julian M.L."/>
            <person name="Kwansah D.N."/>
            <person name="Le T."/>
            <person name="May E.J."/>
            <person name="Mazel E.H."/>
            <person name="Morency E."/>
            <person name="Nelson S.A."/>
            <person name="O'Toole C.T."/>
            <person name="Potter K.E."/>
            <person name="Rue A.R."/>
            <person name="Vita L.A."/>
            <person name="Weigand K.A."/>
            <person name="Monti D.L."/>
            <person name="Russell D.A."/>
            <person name="Jacobs-Sera D."/>
            <person name="Hatfull G.F."/>
        </authorList>
    </citation>
    <scope>NUCLEOTIDE SEQUENCE</scope>
</reference>
<gene>
    <name evidence="2" type="primary">66</name>
    <name evidence="2" type="ORF">SEA_PETITO_66</name>
</gene>